<keyword evidence="7" id="KW-0812">Transmembrane</keyword>
<keyword evidence="3 5" id="KW-0133">Cell shape</keyword>
<evidence type="ECO:0000256" key="4">
    <source>
        <dbReference type="ARBA" id="ARBA00032089"/>
    </source>
</evidence>
<keyword evidence="7" id="KW-0472">Membrane</keyword>
<feature type="coiled-coil region" evidence="6">
    <location>
        <begin position="69"/>
        <end position="113"/>
    </location>
</feature>
<comment type="function">
    <text evidence="5">Involved in formation and maintenance of cell shape.</text>
</comment>
<evidence type="ECO:0000256" key="6">
    <source>
        <dbReference type="SAM" id="Coils"/>
    </source>
</evidence>
<comment type="caution">
    <text evidence="9">The sequence shown here is derived from an EMBL/GenBank/DDBJ whole genome shotgun (WGS) entry which is preliminary data.</text>
</comment>
<keyword evidence="7" id="KW-1133">Transmembrane helix</keyword>
<accession>A0A845QX54</accession>
<dbReference type="GO" id="GO:0008360">
    <property type="term" value="P:regulation of cell shape"/>
    <property type="evidence" value="ECO:0007669"/>
    <property type="project" value="UniProtKB-KW"/>
</dbReference>
<dbReference type="EMBL" id="QXXA01000004">
    <property type="protein sequence ID" value="NBI05732.1"/>
    <property type="molecule type" value="Genomic_DNA"/>
</dbReference>
<evidence type="ECO:0000256" key="5">
    <source>
        <dbReference type="PIRNR" id="PIRNR038471"/>
    </source>
</evidence>
<dbReference type="Gene3D" id="2.40.10.350">
    <property type="entry name" value="Rod shape-determining protein MreC, domain 2"/>
    <property type="match status" value="1"/>
</dbReference>
<gene>
    <name evidence="9" type="primary">mreC</name>
    <name evidence="9" type="ORF">D3Z33_02535</name>
</gene>
<evidence type="ECO:0000256" key="3">
    <source>
        <dbReference type="ARBA" id="ARBA00022960"/>
    </source>
</evidence>
<reference evidence="9 10" key="1">
    <citation type="submission" date="2018-08" db="EMBL/GenBank/DDBJ databases">
        <title>Murine metabolic-syndrome-specific gut microbial biobank.</title>
        <authorList>
            <person name="Liu C."/>
        </authorList>
    </citation>
    <scope>NUCLEOTIDE SEQUENCE [LARGE SCALE GENOMIC DNA]</scope>
    <source>
        <strain evidence="9 10">583</strain>
    </source>
</reference>
<evidence type="ECO:0000256" key="1">
    <source>
        <dbReference type="ARBA" id="ARBA00009369"/>
    </source>
</evidence>
<dbReference type="InterPro" id="IPR042175">
    <property type="entry name" value="Cell/Rod_MreC_2"/>
</dbReference>
<evidence type="ECO:0000256" key="2">
    <source>
        <dbReference type="ARBA" id="ARBA00013855"/>
    </source>
</evidence>
<keyword evidence="6" id="KW-0175">Coiled coil</keyword>
<proteinExistence type="inferred from homology"/>
<evidence type="ECO:0000256" key="7">
    <source>
        <dbReference type="SAM" id="Phobius"/>
    </source>
</evidence>
<dbReference type="Pfam" id="PF04085">
    <property type="entry name" value="MreC"/>
    <property type="match status" value="1"/>
</dbReference>
<protein>
    <recommendedName>
        <fullName evidence="2 5">Cell shape-determining protein MreC</fullName>
    </recommendedName>
    <alternativeName>
        <fullName evidence="4 5">Cell shape protein MreC</fullName>
    </alternativeName>
</protein>
<feature type="transmembrane region" description="Helical" evidence="7">
    <location>
        <begin position="7"/>
        <end position="28"/>
    </location>
</feature>
<dbReference type="RefSeq" id="WP_160196225.1">
    <property type="nucleotide sequence ID" value="NZ_QXXA01000004.1"/>
</dbReference>
<dbReference type="InterPro" id="IPR042177">
    <property type="entry name" value="Cell/Rod_1"/>
</dbReference>
<dbReference type="GO" id="GO:0005886">
    <property type="term" value="C:plasma membrane"/>
    <property type="evidence" value="ECO:0007669"/>
    <property type="project" value="TreeGrafter"/>
</dbReference>
<feature type="domain" description="Rod shape-determining protein MreC beta-barrel core" evidence="8">
    <location>
        <begin position="122"/>
        <end position="276"/>
    </location>
</feature>
<keyword evidence="10" id="KW-1185">Reference proteome</keyword>
<dbReference type="PIRSF" id="PIRSF038471">
    <property type="entry name" value="MreC"/>
    <property type="match status" value="1"/>
</dbReference>
<dbReference type="PANTHER" id="PTHR34138">
    <property type="entry name" value="CELL SHAPE-DETERMINING PROTEIN MREC"/>
    <property type="match status" value="1"/>
</dbReference>
<dbReference type="InterPro" id="IPR055342">
    <property type="entry name" value="MreC_beta-barrel_core"/>
</dbReference>
<dbReference type="Proteomes" id="UP000467132">
    <property type="component" value="Unassembled WGS sequence"/>
</dbReference>
<evidence type="ECO:0000313" key="9">
    <source>
        <dbReference type="EMBL" id="NBI05732.1"/>
    </source>
</evidence>
<dbReference type="AlphaFoldDB" id="A0A845QX54"/>
<evidence type="ECO:0000313" key="10">
    <source>
        <dbReference type="Proteomes" id="UP000467132"/>
    </source>
</evidence>
<dbReference type="Gene3D" id="2.40.10.340">
    <property type="entry name" value="Rod shape-determining protein MreC, domain 1"/>
    <property type="match status" value="1"/>
</dbReference>
<sequence length="282" mass="31735">MSVFKKYGGRMIVAIVTIILLITIGITAKDREKISIIENKVGKIITPVQGFFYKIGETVTDRFSSLGDYINTKEKNDQLKKKIKVLEEKNRDMEDVIARKEFLENEIKLKEQSDYSMIEARIISRDPENWFNKFIINKGSNDGIKKDAAVIQAIETQDGIVKEGLAGIVIEVGDNWSKVLPITDSGSSVSYKVIRTQDFGVVNGTVDNMMQGFLFDIEADVRKGDKVISSGMGEVFVPGIFIGEITEVKVKEEELKKEIQVKPAVNFKKINDLFVINKQDSK</sequence>
<name>A0A845QX54_9CLOT</name>
<evidence type="ECO:0000259" key="8">
    <source>
        <dbReference type="Pfam" id="PF04085"/>
    </source>
</evidence>
<organism evidence="9 10">
    <name type="scientific">Senegalia massiliensis</name>
    <dbReference type="NCBI Taxonomy" id="1720316"/>
    <lineage>
        <taxon>Bacteria</taxon>
        <taxon>Bacillati</taxon>
        <taxon>Bacillota</taxon>
        <taxon>Clostridia</taxon>
        <taxon>Eubacteriales</taxon>
        <taxon>Clostridiaceae</taxon>
        <taxon>Senegalia</taxon>
    </lineage>
</organism>
<dbReference type="PANTHER" id="PTHR34138:SF1">
    <property type="entry name" value="CELL SHAPE-DETERMINING PROTEIN MREC"/>
    <property type="match status" value="1"/>
</dbReference>
<comment type="similarity">
    <text evidence="1 5">Belongs to the MreC family.</text>
</comment>
<dbReference type="NCBIfam" id="TIGR00219">
    <property type="entry name" value="mreC"/>
    <property type="match status" value="1"/>
</dbReference>
<dbReference type="InterPro" id="IPR007221">
    <property type="entry name" value="MreC"/>
</dbReference>
<dbReference type="OrthoDB" id="9792313at2"/>